<evidence type="ECO:0000313" key="3">
    <source>
        <dbReference type="Proteomes" id="UP000283975"/>
    </source>
</evidence>
<evidence type="ECO:0000313" key="2">
    <source>
        <dbReference type="EMBL" id="RHC52372.1"/>
    </source>
</evidence>
<evidence type="ECO:0000313" key="1">
    <source>
        <dbReference type="EMBL" id="RGV76904.1"/>
    </source>
</evidence>
<evidence type="ECO:0000313" key="4">
    <source>
        <dbReference type="Proteomes" id="UP000284543"/>
    </source>
</evidence>
<dbReference type="RefSeq" id="WP_002565505.1">
    <property type="nucleotide sequence ID" value="NZ_BAABXO010000001.1"/>
</dbReference>
<comment type="caution">
    <text evidence="2">The sequence shown here is derived from an EMBL/GenBank/DDBJ whole genome shotgun (WGS) entry which is preliminary data.</text>
</comment>
<dbReference type="Proteomes" id="UP000283975">
    <property type="component" value="Unassembled WGS sequence"/>
</dbReference>
<sequence>MRIMNQKVEHKRYGIGTIFALKGKKVYVAFGKLYGDMAFPYPKVFEGDMKLVNQELQEELMEELA</sequence>
<dbReference type="GeneID" id="23114069"/>
<name>A0A414APX8_9FIRM</name>
<dbReference type="EMBL" id="QRZM01000003">
    <property type="protein sequence ID" value="RGV76904.1"/>
    <property type="molecule type" value="Genomic_DNA"/>
</dbReference>
<gene>
    <name evidence="2" type="ORF">DW839_23060</name>
    <name evidence="1" type="ORF">DWW02_10215</name>
</gene>
<organism evidence="2 3">
    <name type="scientific">Enterocloster bolteae</name>
    <dbReference type="NCBI Taxonomy" id="208479"/>
    <lineage>
        <taxon>Bacteria</taxon>
        <taxon>Bacillati</taxon>
        <taxon>Bacillota</taxon>
        <taxon>Clostridia</taxon>
        <taxon>Lachnospirales</taxon>
        <taxon>Lachnospiraceae</taxon>
        <taxon>Enterocloster</taxon>
    </lineage>
</organism>
<protein>
    <submittedName>
        <fullName evidence="2">Uncharacterized protein</fullName>
    </submittedName>
</protein>
<dbReference type="Proteomes" id="UP000284543">
    <property type="component" value="Unassembled WGS sequence"/>
</dbReference>
<reference evidence="3 4" key="1">
    <citation type="submission" date="2018-08" db="EMBL/GenBank/DDBJ databases">
        <title>A genome reference for cultivated species of the human gut microbiota.</title>
        <authorList>
            <person name="Zou Y."/>
            <person name="Xue W."/>
            <person name="Luo G."/>
        </authorList>
    </citation>
    <scope>NUCLEOTIDE SEQUENCE [LARGE SCALE GENOMIC DNA]</scope>
    <source>
        <strain evidence="1 4">AF14-18</strain>
        <strain evidence="2 3">AM35-14</strain>
    </source>
</reference>
<dbReference type="KEGG" id="cbol:CGC65_24815"/>
<dbReference type="AlphaFoldDB" id="A0A414APX8"/>
<proteinExistence type="predicted"/>
<dbReference type="EMBL" id="QSHZ01000030">
    <property type="protein sequence ID" value="RHC52372.1"/>
    <property type="molecule type" value="Genomic_DNA"/>
</dbReference>
<accession>A0A414APX8</accession>